<dbReference type="EMBL" id="VCGU01000003">
    <property type="protein sequence ID" value="TRY78055.1"/>
    <property type="molecule type" value="Genomic_DNA"/>
</dbReference>
<dbReference type="Proteomes" id="UP000318571">
    <property type="component" value="Chromosome 11"/>
</dbReference>
<keyword evidence="3" id="KW-0217">Developmental protein</keyword>
<dbReference type="STRING" id="6832.A0A553PK47"/>
<dbReference type="PANTHER" id="PTHR31931">
    <property type="entry name" value="PROTEIN CHURCHILL"/>
    <property type="match status" value="1"/>
</dbReference>
<keyword evidence="10" id="KW-1185">Reference proteome</keyword>
<name>A0A553PK47_TIGCA</name>
<evidence type="ECO:0000256" key="3">
    <source>
        <dbReference type="ARBA" id="ARBA00022473"/>
    </source>
</evidence>
<dbReference type="GO" id="GO:0008543">
    <property type="term" value="P:fibroblast growth factor receptor signaling pathway"/>
    <property type="evidence" value="ECO:0007669"/>
    <property type="project" value="TreeGrafter"/>
</dbReference>
<organism evidence="9 10">
    <name type="scientific">Tigriopus californicus</name>
    <name type="common">Marine copepod</name>
    <dbReference type="NCBI Taxonomy" id="6832"/>
    <lineage>
        <taxon>Eukaryota</taxon>
        <taxon>Metazoa</taxon>
        <taxon>Ecdysozoa</taxon>
        <taxon>Arthropoda</taxon>
        <taxon>Crustacea</taxon>
        <taxon>Multicrustacea</taxon>
        <taxon>Hexanauplia</taxon>
        <taxon>Copepoda</taxon>
        <taxon>Harpacticoida</taxon>
        <taxon>Harpacticidae</taxon>
        <taxon>Tigriopus</taxon>
    </lineage>
</organism>
<evidence type="ECO:0000256" key="2">
    <source>
        <dbReference type="ARBA" id="ARBA00021000"/>
    </source>
</evidence>
<dbReference type="GO" id="GO:0008270">
    <property type="term" value="F:zinc ion binding"/>
    <property type="evidence" value="ECO:0007669"/>
    <property type="project" value="InterPro"/>
</dbReference>
<keyword evidence="4" id="KW-0479">Metal-binding</keyword>
<evidence type="ECO:0000256" key="6">
    <source>
        <dbReference type="ARBA" id="ARBA00023015"/>
    </source>
</evidence>
<comment type="caution">
    <text evidence="9">The sequence shown here is derived from an EMBL/GenBank/DDBJ whole genome shotgun (WGS) entry which is preliminary data.</text>
</comment>
<evidence type="ECO:0000256" key="4">
    <source>
        <dbReference type="ARBA" id="ARBA00022723"/>
    </source>
</evidence>
<accession>A0A553PK47</accession>
<dbReference type="InterPro" id="IPR038543">
    <property type="entry name" value="Churchill_sf"/>
</dbReference>
<evidence type="ECO:0000313" key="9">
    <source>
        <dbReference type="EMBL" id="TRY78055.1"/>
    </source>
</evidence>
<keyword evidence="7" id="KW-0010">Activator</keyword>
<protein>
    <recommendedName>
        <fullName evidence="2">Protein Churchill</fullName>
    </recommendedName>
</protein>
<keyword evidence="8" id="KW-0804">Transcription</keyword>
<evidence type="ECO:0000313" key="10">
    <source>
        <dbReference type="Proteomes" id="UP000318571"/>
    </source>
</evidence>
<dbReference type="GO" id="GO:0045893">
    <property type="term" value="P:positive regulation of DNA-templated transcription"/>
    <property type="evidence" value="ECO:0007669"/>
    <property type="project" value="InterPro"/>
</dbReference>
<proteinExistence type="inferred from homology"/>
<gene>
    <name evidence="9" type="ORF">TCAL_06486</name>
</gene>
<dbReference type="Gene3D" id="2.60.40.4240">
    <property type="entry name" value="Transcription activator, Churchill"/>
    <property type="match status" value="1"/>
</dbReference>
<dbReference type="AlphaFoldDB" id="A0A553PK47"/>
<evidence type="ECO:0000256" key="5">
    <source>
        <dbReference type="ARBA" id="ARBA00022833"/>
    </source>
</evidence>
<dbReference type="InterPro" id="IPR009508">
    <property type="entry name" value="Transcrpt_activator_Churchill"/>
</dbReference>
<evidence type="ECO:0000256" key="8">
    <source>
        <dbReference type="ARBA" id="ARBA00023163"/>
    </source>
</evidence>
<evidence type="ECO:0000256" key="1">
    <source>
        <dbReference type="ARBA" id="ARBA00009577"/>
    </source>
</evidence>
<dbReference type="OMA" id="ASHEYTF"/>
<keyword evidence="6" id="KW-0805">Transcription regulation</keyword>
<evidence type="ECO:0000256" key="7">
    <source>
        <dbReference type="ARBA" id="ARBA00023159"/>
    </source>
</evidence>
<reference evidence="9 10" key="1">
    <citation type="journal article" date="2018" name="Nat. Ecol. Evol.">
        <title>Genomic signatures of mitonuclear coevolution across populations of Tigriopus californicus.</title>
        <authorList>
            <person name="Barreto F.S."/>
            <person name="Watson E.T."/>
            <person name="Lima T.G."/>
            <person name="Willett C.S."/>
            <person name="Edmands S."/>
            <person name="Li W."/>
            <person name="Burton R.S."/>
        </authorList>
    </citation>
    <scope>NUCLEOTIDE SEQUENCE [LARGE SCALE GENOMIC DNA]</scope>
    <source>
        <strain evidence="9 10">San Diego</strain>
    </source>
</reference>
<comment type="similarity">
    <text evidence="1">Belongs to the Churchill family.</text>
</comment>
<dbReference type="PANTHER" id="PTHR31931:SF2">
    <property type="entry name" value="PROTEIN CHURCHILL"/>
    <property type="match status" value="1"/>
</dbReference>
<dbReference type="Pfam" id="PF06573">
    <property type="entry name" value="Churchill"/>
    <property type="match status" value="1"/>
</dbReference>
<keyword evidence="5" id="KW-0862">Zinc</keyword>
<sequence>MCYKCVKDKTLDRGTFCSDTCCLLSNFAQCSECGSTSALEIQTDKPVTVQGDTEVLTRNHLCRCGHVIGEHTSEFWVESGHQEYRMDCHLCGFGEDSISIVPK</sequence>